<accession>A0A1T4WMN8</accession>
<reference evidence="4 5" key="1">
    <citation type="submission" date="2017-02" db="EMBL/GenBank/DDBJ databases">
        <authorList>
            <person name="Peterson S.W."/>
        </authorList>
    </citation>
    <scope>NUCLEOTIDE SEQUENCE [LARGE SCALE GENOMIC DNA]</scope>
    <source>
        <strain evidence="4 5">DSM 16080</strain>
    </source>
</reference>
<dbReference type="Gene3D" id="3.40.1670.10">
    <property type="entry name" value="UbiD C-terminal domain-like"/>
    <property type="match status" value="1"/>
</dbReference>
<dbReference type="STRING" id="1121449.SAMN02745704_01058"/>
<evidence type="ECO:0000259" key="3">
    <source>
        <dbReference type="Pfam" id="PF20696"/>
    </source>
</evidence>
<dbReference type="InterPro" id="IPR002830">
    <property type="entry name" value="UbiD"/>
</dbReference>
<feature type="domain" description="3-octaprenyl-4-hydroxybenzoate carboxy-lyase-like N-terminal" evidence="2">
    <location>
        <begin position="10"/>
        <end position="86"/>
    </location>
</feature>
<dbReference type="InterPro" id="IPR048304">
    <property type="entry name" value="UbiD_Rift_dom"/>
</dbReference>
<evidence type="ECO:0000313" key="4">
    <source>
        <dbReference type="EMBL" id="SKA77881.1"/>
    </source>
</evidence>
<evidence type="ECO:0000313" key="5">
    <source>
        <dbReference type="Proteomes" id="UP000190027"/>
    </source>
</evidence>
<proteinExistence type="predicted"/>
<gene>
    <name evidence="4" type="ORF">SAMN02745704_01058</name>
</gene>
<evidence type="ECO:0000259" key="1">
    <source>
        <dbReference type="Pfam" id="PF01977"/>
    </source>
</evidence>
<dbReference type="Pfam" id="PF20695">
    <property type="entry name" value="UbiD_N"/>
    <property type="match status" value="1"/>
</dbReference>
<dbReference type="GO" id="GO:0016831">
    <property type="term" value="F:carboxy-lyase activity"/>
    <property type="evidence" value="ECO:0007669"/>
    <property type="project" value="InterPro"/>
</dbReference>
<protein>
    <submittedName>
        <fullName evidence="4">4-hydroxy-3-polyprenylbenzoate decarboxylase</fullName>
    </submittedName>
</protein>
<name>A0A1T4WMN8_9BACT</name>
<dbReference type="OrthoDB" id="9809841at2"/>
<dbReference type="PANTHER" id="PTHR30108">
    <property type="entry name" value="3-OCTAPRENYL-4-HYDROXYBENZOATE CARBOXY-LYASE-RELATED"/>
    <property type="match status" value="1"/>
</dbReference>
<dbReference type="Proteomes" id="UP000190027">
    <property type="component" value="Unassembled WGS sequence"/>
</dbReference>
<organism evidence="4 5">
    <name type="scientific">Paucidesulfovibrio gracilis DSM 16080</name>
    <dbReference type="NCBI Taxonomy" id="1121449"/>
    <lineage>
        <taxon>Bacteria</taxon>
        <taxon>Pseudomonadati</taxon>
        <taxon>Thermodesulfobacteriota</taxon>
        <taxon>Desulfovibrionia</taxon>
        <taxon>Desulfovibrionales</taxon>
        <taxon>Desulfovibrionaceae</taxon>
        <taxon>Paucidesulfovibrio</taxon>
    </lineage>
</organism>
<dbReference type="GO" id="GO:0005737">
    <property type="term" value="C:cytoplasm"/>
    <property type="evidence" value="ECO:0007669"/>
    <property type="project" value="TreeGrafter"/>
</dbReference>
<dbReference type="Pfam" id="PF01977">
    <property type="entry name" value="UbiD"/>
    <property type="match status" value="1"/>
</dbReference>
<sequence>MGYRNLGECLTDLEQAGRLVRIHSEIDPFLEAGAIQRRVFQAGGPAVLFTRVKGTAFPMVCNLFGTLERTRWIFRDTLRSVEHMLALKADPMQGLRRVFRSPGQLPGLARTAWSVPPKKVSGGPVFERTTTISDLPHLVSWPNDGGAYVTLPQVYSEHPDQRGFSGSNLGMYRVQLTGNEYAPDTEVGLHYQIHRGIGAHHSKALERGEALPVNVFVGGSPAMTLAAVMPLPEGMPELFFAGAMGGRRVRMATPPGTDRGALPVLAEADFCISGEILPGAEKPEGPFGDHLGYYSLTHEFPVLRVRRVWHRRNAVWPFTTVGRPPQEDTVFGTFIHELTEPLVPTVFSGVHEVHAVDQAGVHPLLLAVGSERYVPYEKERKPQELLTNGLSLLGNTQTSLSKYVLLGAREDDPDLSAHDIPEFFRHVLERVDLSRDLHFITRTTIDTLDYSGISLNQGSKLLLTVAGTPKRKLARQLPGELRLPDFVGRPQVMAPGILVVQGPSHDQERDQHDPRMQALAEAMESQSGLEGFPLLVVVDDALFAAADWDNFLWVAFTRSDPATDLYGVGAFTHCKHWGCRGPLIMDARLKTYHAPPLETDPEVDRRVDALAAPGGPLHGIL</sequence>
<dbReference type="AlphaFoldDB" id="A0A1T4WMN8"/>
<dbReference type="InterPro" id="IPR049381">
    <property type="entry name" value="UbiD-like_C"/>
</dbReference>
<dbReference type="InterPro" id="IPR049383">
    <property type="entry name" value="UbiD-like_N"/>
</dbReference>
<dbReference type="SUPFAM" id="SSF50475">
    <property type="entry name" value="FMN-binding split barrel"/>
    <property type="match status" value="1"/>
</dbReference>
<feature type="domain" description="3-octaprenyl-4-hydroxybenzoate carboxy-lyase-like C-terminal" evidence="3">
    <location>
        <begin position="330"/>
        <end position="463"/>
    </location>
</feature>
<dbReference type="EMBL" id="FUYC01000003">
    <property type="protein sequence ID" value="SKA77881.1"/>
    <property type="molecule type" value="Genomic_DNA"/>
</dbReference>
<dbReference type="SUPFAM" id="SSF143968">
    <property type="entry name" value="UbiD C-terminal domain-like"/>
    <property type="match status" value="2"/>
</dbReference>
<evidence type="ECO:0000259" key="2">
    <source>
        <dbReference type="Pfam" id="PF20695"/>
    </source>
</evidence>
<feature type="domain" description="3-octaprenyl-4-hydroxybenzoate carboxy-lyase-like Rift-related" evidence="1">
    <location>
        <begin position="128"/>
        <end position="324"/>
    </location>
</feature>
<dbReference type="Pfam" id="PF20696">
    <property type="entry name" value="UbiD_C"/>
    <property type="match status" value="1"/>
</dbReference>
<keyword evidence="5" id="KW-1185">Reference proteome</keyword>
<dbReference type="RefSeq" id="WP_078716633.1">
    <property type="nucleotide sequence ID" value="NZ_FUYC01000003.1"/>
</dbReference>
<dbReference type="PANTHER" id="PTHR30108:SF7">
    <property type="entry name" value="3-POLYPRENYL-4-HYDROXYBENZOATE DECARBOXYLASE"/>
    <property type="match status" value="1"/>
</dbReference>